<evidence type="ECO:0000313" key="2">
    <source>
        <dbReference type="Proteomes" id="UP001732700"/>
    </source>
</evidence>
<protein>
    <submittedName>
        <fullName evidence="1">Uncharacterized protein</fullName>
    </submittedName>
</protein>
<dbReference type="Proteomes" id="UP001732700">
    <property type="component" value="Chromosome 6C"/>
</dbReference>
<dbReference type="EnsemblPlants" id="AVESA.00010b.r2.6CG1102980.1">
    <property type="protein sequence ID" value="AVESA.00010b.r2.6CG1102980.1.CDS"/>
    <property type="gene ID" value="AVESA.00010b.r2.6CG1102980"/>
</dbReference>
<sequence length="177" mass="19836">MRDDIRSLAPPLLPQKSSPSAADLGAHNLFDENTASVNDETFMSTINFGASFSRDYLSQSNAQQDEDFEVDEDGEGLIEALGGRTANFTADEDRLLCHTWLNTSLGGTDQTQNNYWTRMKEYFDKYNTSGNERTDRSLWSHWSVINADCQKWVGVMAVVDRMNPSGTNAKDRVSCFA</sequence>
<evidence type="ECO:0000313" key="1">
    <source>
        <dbReference type="EnsemblPlants" id="AVESA.00010b.r2.6CG1102980.1.CDS"/>
    </source>
</evidence>
<name>A0ACD5Z5M2_AVESA</name>
<reference evidence="1" key="2">
    <citation type="submission" date="2025-09" db="UniProtKB">
        <authorList>
            <consortium name="EnsemblPlants"/>
        </authorList>
    </citation>
    <scope>IDENTIFICATION</scope>
</reference>
<keyword evidence="2" id="KW-1185">Reference proteome</keyword>
<organism evidence="1 2">
    <name type="scientific">Avena sativa</name>
    <name type="common">Oat</name>
    <dbReference type="NCBI Taxonomy" id="4498"/>
    <lineage>
        <taxon>Eukaryota</taxon>
        <taxon>Viridiplantae</taxon>
        <taxon>Streptophyta</taxon>
        <taxon>Embryophyta</taxon>
        <taxon>Tracheophyta</taxon>
        <taxon>Spermatophyta</taxon>
        <taxon>Magnoliopsida</taxon>
        <taxon>Liliopsida</taxon>
        <taxon>Poales</taxon>
        <taxon>Poaceae</taxon>
        <taxon>BOP clade</taxon>
        <taxon>Pooideae</taxon>
        <taxon>Poodae</taxon>
        <taxon>Poeae</taxon>
        <taxon>Poeae Chloroplast Group 1 (Aveneae type)</taxon>
        <taxon>Aveninae</taxon>
        <taxon>Avena</taxon>
    </lineage>
</organism>
<accession>A0ACD5Z5M2</accession>
<reference evidence="1" key="1">
    <citation type="submission" date="2021-05" db="EMBL/GenBank/DDBJ databases">
        <authorList>
            <person name="Scholz U."/>
            <person name="Mascher M."/>
            <person name="Fiebig A."/>
        </authorList>
    </citation>
    <scope>NUCLEOTIDE SEQUENCE [LARGE SCALE GENOMIC DNA]</scope>
</reference>
<proteinExistence type="predicted"/>